<gene>
    <name evidence="2" type="ORF">WM40_27000</name>
</gene>
<keyword evidence="1" id="KW-0812">Transmembrane</keyword>
<dbReference type="STRING" id="28092.WM40_27000"/>
<dbReference type="AlphaFoldDB" id="A0A0F5JTZ0"/>
<keyword evidence="1" id="KW-1133">Transmembrane helix</keyword>
<accession>A0A0F5JTZ0</accession>
<keyword evidence="3" id="KW-1185">Reference proteome</keyword>
<proteinExistence type="predicted"/>
<reference evidence="2 3" key="1">
    <citation type="submission" date="2015-03" db="EMBL/GenBank/DDBJ databases">
        <title>Draft Genome Sequence of Burkholderia andropogonis type strain ICMP2807, isolated from Sorghum bicolor.</title>
        <authorList>
            <person name="Lopes-Santos L."/>
            <person name="Castro D.B."/>
            <person name="Ottoboni L.M."/>
            <person name="Park D."/>
            <person name="Weirc B.S."/>
            <person name="Destefano S.A."/>
        </authorList>
    </citation>
    <scope>NUCLEOTIDE SEQUENCE [LARGE SCALE GENOMIC DNA]</scope>
    <source>
        <strain evidence="2 3">ICMP2807</strain>
    </source>
</reference>
<evidence type="ECO:0008006" key="4">
    <source>
        <dbReference type="Google" id="ProtNLM"/>
    </source>
</evidence>
<protein>
    <recommendedName>
        <fullName evidence="4">DUF1640 domain-containing protein</fullName>
    </recommendedName>
</protein>
<evidence type="ECO:0000313" key="2">
    <source>
        <dbReference type="EMBL" id="KKB60817.1"/>
    </source>
</evidence>
<evidence type="ECO:0000256" key="1">
    <source>
        <dbReference type="SAM" id="Phobius"/>
    </source>
</evidence>
<comment type="caution">
    <text evidence="2">The sequence shown here is derived from an EMBL/GenBank/DDBJ whole genome shotgun (WGS) entry which is preliminary data.</text>
</comment>
<feature type="transmembrane region" description="Helical" evidence="1">
    <location>
        <begin position="98"/>
        <end position="120"/>
    </location>
</feature>
<dbReference type="PATRIC" id="fig|28092.6.peg.6395"/>
<evidence type="ECO:0000313" key="3">
    <source>
        <dbReference type="Proteomes" id="UP000033618"/>
    </source>
</evidence>
<dbReference type="RefSeq" id="WP_046154630.1">
    <property type="nucleotide sequence ID" value="NZ_CADFGU010000016.1"/>
</dbReference>
<sequence>MSHVDIYELLMKVGLSHDETRDFISALNEGIEMRLENQLNAFRATIAEQHASFRVHMAERDNMIFGKLAEMSGDIHGIKAELKSIDSRFDSMDKRINALTTIIGLAFAGTSTIVALSHFIK</sequence>
<dbReference type="Proteomes" id="UP000033618">
    <property type="component" value="Unassembled WGS sequence"/>
</dbReference>
<name>A0A0F5JTZ0_9BURK</name>
<dbReference type="EMBL" id="LAQU01000184">
    <property type="protein sequence ID" value="KKB60817.1"/>
    <property type="molecule type" value="Genomic_DNA"/>
</dbReference>
<keyword evidence="1" id="KW-0472">Membrane</keyword>
<organism evidence="2 3">
    <name type="scientific">Robbsia andropogonis</name>
    <dbReference type="NCBI Taxonomy" id="28092"/>
    <lineage>
        <taxon>Bacteria</taxon>
        <taxon>Pseudomonadati</taxon>
        <taxon>Pseudomonadota</taxon>
        <taxon>Betaproteobacteria</taxon>
        <taxon>Burkholderiales</taxon>
        <taxon>Burkholderiaceae</taxon>
        <taxon>Robbsia</taxon>
    </lineage>
</organism>